<accession>Q4SI46</accession>
<feature type="compositionally biased region" description="Polar residues" evidence="7">
    <location>
        <begin position="77"/>
        <end position="87"/>
    </location>
</feature>
<evidence type="ECO:0000256" key="4">
    <source>
        <dbReference type="ARBA" id="ARBA00023180"/>
    </source>
</evidence>
<evidence type="ECO:0000256" key="2">
    <source>
        <dbReference type="ARBA" id="ARBA00022801"/>
    </source>
</evidence>
<dbReference type="GO" id="GO:0009986">
    <property type="term" value="C:cell surface"/>
    <property type="evidence" value="ECO:0007669"/>
    <property type="project" value="TreeGrafter"/>
</dbReference>
<reference evidence="9" key="2">
    <citation type="submission" date="2004-02" db="EMBL/GenBank/DDBJ databases">
        <authorList>
            <consortium name="Genoscope"/>
            <consortium name="Whitehead Institute Centre for Genome Research"/>
        </authorList>
    </citation>
    <scope>NUCLEOTIDE SEQUENCE</scope>
</reference>
<dbReference type="PANTHER" id="PTHR23412:SF19">
    <property type="entry name" value="STEREOCILIN 1"/>
    <property type="match status" value="1"/>
</dbReference>
<feature type="compositionally biased region" description="Polar residues" evidence="7">
    <location>
        <begin position="180"/>
        <end position="203"/>
    </location>
</feature>
<dbReference type="NCBIfam" id="TIGR02251">
    <property type="entry name" value="HIF-SF_euk"/>
    <property type="match status" value="1"/>
</dbReference>
<protein>
    <submittedName>
        <fullName evidence="9">(spotted green pufferfish) hypothetical protein</fullName>
    </submittedName>
</protein>
<dbReference type="PROSITE" id="PS50969">
    <property type="entry name" value="FCP1"/>
    <property type="match status" value="1"/>
</dbReference>
<feature type="domain" description="FCP1 homology" evidence="8">
    <location>
        <begin position="319"/>
        <end position="478"/>
    </location>
</feature>
<dbReference type="EMBL" id="CAAE01014581">
    <property type="protein sequence ID" value="CAF99686.1"/>
    <property type="molecule type" value="Genomic_DNA"/>
</dbReference>
<dbReference type="OrthoDB" id="8195838at2759"/>
<evidence type="ECO:0000256" key="6">
    <source>
        <dbReference type="ARBA" id="ARBA00038355"/>
    </source>
</evidence>
<evidence type="ECO:0000256" key="7">
    <source>
        <dbReference type="SAM" id="MobiDB-lite"/>
    </source>
</evidence>
<dbReference type="Gene3D" id="3.40.50.1000">
    <property type="entry name" value="HAD superfamily/HAD-like"/>
    <property type="match status" value="1"/>
</dbReference>
<evidence type="ECO:0000256" key="3">
    <source>
        <dbReference type="ARBA" id="ARBA00022912"/>
    </source>
</evidence>
<comment type="similarity">
    <text evidence="6">Belongs to the CTDSPL2 family.</text>
</comment>
<evidence type="ECO:0000256" key="1">
    <source>
        <dbReference type="ARBA" id="ARBA00022729"/>
    </source>
</evidence>
<feature type="region of interest" description="Disordered" evidence="7">
    <location>
        <begin position="1"/>
        <end position="44"/>
    </location>
</feature>
<feature type="region of interest" description="Disordered" evidence="7">
    <location>
        <begin position="58"/>
        <end position="132"/>
    </location>
</feature>
<organism evidence="9">
    <name type="scientific">Tetraodon nigroviridis</name>
    <name type="common">Spotted green pufferfish</name>
    <name type="synonym">Chelonodon nigroviridis</name>
    <dbReference type="NCBI Taxonomy" id="99883"/>
    <lineage>
        <taxon>Eukaryota</taxon>
        <taxon>Metazoa</taxon>
        <taxon>Chordata</taxon>
        <taxon>Craniata</taxon>
        <taxon>Vertebrata</taxon>
        <taxon>Euteleostomi</taxon>
        <taxon>Actinopterygii</taxon>
        <taxon>Neopterygii</taxon>
        <taxon>Teleostei</taxon>
        <taxon>Neoteleostei</taxon>
        <taxon>Acanthomorphata</taxon>
        <taxon>Eupercaria</taxon>
        <taxon>Tetraodontiformes</taxon>
        <taxon>Tetradontoidea</taxon>
        <taxon>Tetraodontidae</taxon>
        <taxon>Tetraodon</taxon>
    </lineage>
</organism>
<keyword evidence="4" id="KW-0325">Glycoprotein</keyword>
<evidence type="ECO:0000256" key="5">
    <source>
        <dbReference type="ARBA" id="ARBA00037324"/>
    </source>
</evidence>
<feature type="region of interest" description="Disordered" evidence="7">
    <location>
        <begin position="176"/>
        <end position="214"/>
    </location>
</feature>
<gene>
    <name evidence="9" type="ORF">GSTENG00017850001</name>
</gene>
<dbReference type="KEGG" id="tng:GSTEN00017850G001"/>
<keyword evidence="1" id="KW-0732">Signal</keyword>
<keyword evidence="2" id="KW-0378">Hydrolase</keyword>
<dbReference type="GO" id="GO:0005634">
    <property type="term" value="C:nucleus"/>
    <property type="evidence" value="ECO:0007669"/>
    <property type="project" value="UniProtKB-ARBA"/>
</dbReference>
<dbReference type="CDD" id="cd07521">
    <property type="entry name" value="HAD_FCP1-like"/>
    <property type="match status" value="1"/>
</dbReference>
<dbReference type="Pfam" id="PF03031">
    <property type="entry name" value="NIF"/>
    <property type="match status" value="1"/>
</dbReference>
<dbReference type="InterPro" id="IPR004274">
    <property type="entry name" value="FCP1_dom"/>
</dbReference>
<dbReference type="FunFam" id="3.40.50.1000:FF:000015">
    <property type="entry name" value="CTD small phosphatase-like protein 2"/>
    <property type="match status" value="1"/>
</dbReference>
<dbReference type="SMART" id="SM00577">
    <property type="entry name" value="CPDc"/>
    <property type="match status" value="1"/>
</dbReference>
<reference evidence="9" key="1">
    <citation type="journal article" date="2004" name="Nature">
        <title>Genome duplication in the teleost fish Tetraodon nigroviridis reveals the early vertebrate proto-karyotype.</title>
        <authorList>
            <person name="Jaillon O."/>
            <person name="Aury J.-M."/>
            <person name="Brunet F."/>
            <person name="Petit J.-L."/>
            <person name="Stange-Thomann N."/>
            <person name="Mauceli E."/>
            <person name="Bouneau L."/>
            <person name="Fischer C."/>
            <person name="Ozouf-Costaz C."/>
            <person name="Bernot A."/>
            <person name="Nicaud S."/>
            <person name="Jaffe D."/>
            <person name="Fisher S."/>
            <person name="Lutfalla G."/>
            <person name="Dossat C."/>
            <person name="Segurens B."/>
            <person name="Dasilva C."/>
            <person name="Salanoubat M."/>
            <person name="Levy M."/>
            <person name="Boudet N."/>
            <person name="Castellano S."/>
            <person name="Anthouard V."/>
            <person name="Jubin C."/>
            <person name="Castelli V."/>
            <person name="Katinka M."/>
            <person name="Vacherie B."/>
            <person name="Biemont C."/>
            <person name="Skalli Z."/>
            <person name="Cattolico L."/>
            <person name="Poulain J."/>
            <person name="De Berardinis V."/>
            <person name="Cruaud C."/>
            <person name="Duprat S."/>
            <person name="Brottier P."/>
            <person name="Coutanceau J.-P."/>
            <person name="Gouzy J."/>
            <person name="Parra G."/>
            <person name="Lardier G."/>
            <person name="Chapple C."/>
            <person name="McKernan K.J."/>
            <person name="McEwan P."/>
            <person name="Bosak S."/>
            <person name="Kellis M."/>
            <person name="Volff J.-N."/>
            <person name="Guigo R."/>
            <person name="Zody M.C."/>
            <person name="Mesirov J."/>
            <person name="Lindblad-Toh K."/>
            <person name="Birren B."/>
            <person name="Nusbaum C."/>
            <person name="Kahn D."/>
            <person name="Robinson-Rechavi M."/>
            <person name="Laudet V."/>
            <person name="Schachter V."/>
            <person name="Quetier F."/>
            <person name="Saurin W."/>
            <person name="Scarpelli C."/>
            <person name="Wincker P."/>
            <person name="Lander E.S."/>
            <person name="Weissenbach J."/>
            <person name="Roest Crollius H."/>
        </authorList>
    </citation>
    <scope>NUCLEOTIDE SEQUENCE [LARGE SCALE GENOMIC DNA]</scope>
</reference>
<comment type="function">
    <text evidence="5">Probable phosphatase.</text>
</comment>
<dbReference type="GO" id="GO:0004721">
    <property type="term" value="F:phosphoprotein phosphatase activity"/>
    <property type="evidence" value="ECO:0007669"/>
    <property type="project" value="UniProtKB-KW"/>
</dbReference>
<sequence>MRLRMRKASQQPPNPSLAGRPARTKRRHSEVEEDTAASGGRGLFSTIKKFIRGNAVKVQQESSAKKPRLHCHVDNDLITSTPPNANTPRRAFSRVGRRGSLNGQATNHDRSSKSNGSLEETPAVEVPSSPPRTTLLGTIFSPVFNFFSPAKNASPGSDSPDQAMEAEEIVKQLDMEQAVETPTSTATSTQELSATSNFNSSASQPPPLRPPHISEVSPLAVKEELDADLPPLTGRWRQILPKFLAAAAISADADVVVGVVAPGSSPDMTYVEAPLAAVPPEASYEEDWEVFDPYFFIKHVPPLTEEQLTRKPALPLKTRSTPEFSLVLDLDETLVHCSLNELEDAALTFPVLFQDVIYQVYVRLRPFFREFLERMSQIYEIILFTASKKVYADKLLNILDPKKQLVRHRLFREHCVCVQGNYIKDLNILGRDLSKTIIIDNSPQAFAYQLSNGIPIESWFMDKNDNELLKLVPFLEKLVEMPRLIQRRVEQEVFRLEEDVHRVLHQVRSLYQDEDMPGVPTESPGLDGYSSSLSSFYGVLQVLLTERFLEELPRTAVCVLSGRQDCGPEADLTRTVSLDLIKPLLGFASTQWVVDALSTLPASGNLLATLSGLIDATMTHILKIMATLLQVPVDYLKLALQLGIRTPSLDDKETCEQGDLKQLIMWGMSHNVSWSLGSSLLDVLLAALLGSEQPVCTYPGTECQEPLGVVVQRALAAEAEDSRSLLLQCDRRDLAELNHTLCADVLASSGAGPSGPSLLALCQALSSLSTRQMEQVWSNMCLVVQALVSPLLGGADCPPAQQDPPAWSDSSPAPLRVAREASNLQQLACDYNGWLTNGVEAVLVSLCSDNEREAFVRRVCGDVLLMRTLLLDEANRWLYAYCANSSADPGYLVDHLCAYEQWAVQPTELVAPALLEFCLNQDGPRLTRFICQNTGFLMIVFSNPENGWLMPNCSALSPPAPGQGSLTLASCRYSEWRDVTQISFDVLSQCIRFDNTGFTLEVCANRTFLSSLLLNQANAWLEDHCSTSLNMLTPEPTQPLDIAYWCDYGTWGQWDVDDSVVGLCWQNDRAAFENNVCCKVTVFEKLLRDPQNQWLKSVCSNINEAALLAQVCRYSEWTLPVIVDMTDVALCAEKDPQNFSSNVCANATVLHNLLANQDNSWLIQHCHNQSRPGEDGGQGGDGGFSPAEQCQYSSWTLALPDVTLLTLCWEHDQTRFVSLVCPDAGLRSRLSRDLASMWVGSMCSTFTNFTAATGNGSATCLVHNLARQLNWSCSANLALACQQGASWGAALQVLAHCWAESLGSRAEYLLTPPVAAVLEQAVSSTVVVLLAVEEVRNISMHVTETIRVKVLETVIRFLRNQDSFANKRVLLQCFGEYFSIPLSSLRSVLASAHVSTVRLILQYYDGNREALQLSDAYLSVMASVLFEKHLATDDSLFPDVVPLLLTATPADIQALPPLQTNTNVLETINRNMWRLNLDQRLAFGLWYSRALSPANITLGPPSIIRDTGNLIAYLPFHNFQHLSPAQLLDGLEVLQRNVLSPLKQEFIAHSITSTYRNLTAPHFTRLGNLSCLADPEDLLVYKDSEIFGLIQNIILNCTRDQRSLSSRLVSSLLLDNAELKTPSSLRPARLAELSPFLPSLGAPFLQALTLSQLLAALPALSSVAFSPAQAAIIVDKVSPSSTLVAPGQLEQLGSLVVGMKTETFLTLTSDRLLSSLPAMALQTPGLSPTQANAISTRLWGFPEVVGWLDEVEPLLGSTPLLSVQARTHLLVNNVTAASTRPWNTQQAKAIFKELRETKADFIKQDFLSLGTLGQGVSCKVLQERFQADSSRPAVKKILSLLRQQPGPLHISLKTCVIDELYRFEFFSELLQDLGAEIALSMPVSTIKKFPPGTMDTLRIMINKEFVFFLMLSRTEQDLLVDKMLQRMEMYTGVFTEEEFRSLGVMAPFVVDEVFIQLDRSFFTQNLDYLWELCYKGTKMDIVARILQEPTTFGAVKNWNQTTLSQVDRFLFFLPEYSLQDISPELMTLGRIEKLFMSQRRWEGGEVGLHCWDHSDRRRVFEKQQFVLQFYLGFLKMNPASPTPMVPTCELLHTTAPSAWTSSSLTSMSFPAFSNCLELMGQDPFLASYQAREVLQRVKDTYGPVSSFSPSLIAQLGGVTVEMSVEELSSLRLTERRSIAAVGAISTWSQRQLATLFAAVLNSTKQSPSQLDSSTLVAMGHVVCGAKTTEMNLFNAVEFSKAVLWLGQLKLSCSEAQLLVLVGLLSHSLAFGPISSWGADVFIEIGVLAAGLPDMAMSALVKEQIEGVMPVAISMIPPNKFAVVLDHKQISMFSYAQAAAVTDAQLAALSDVQRTALAMVLTPREDRLVDFRGLCRVYERDVGKVGAVLAAANRQQSGRGSLSNTANMADWGEKLSWEG</sequence>
<dbReference type="InterPro" id="IPR036412">
    <property type="entry name" value="HAD-like_sf"/>
</dbReference>
<dbReference type="Pfam" id="PF21058">
    <property type="entry name" value="Stereocilin"/>
    <property type="match status" value="2"/>
</dbReference>
<dbReference type="PANTHER" id="PTHR23412">
    <property type="entry name" value="STEREOCILIN RELATED"/>
    <property type="match status" value="1"/>
</dbReference>
<evidence type="ECO:0000313" key="9">
    <source>
        <dbReference type="EMBL" id="CAF99686.1"/>
    </source>
</evidence>
<keyword evidence="3" id="KW-0904">Protein phosphatase</keyword>
<dbReference type="InterPro" id="IPR048992">
    <property type="entry name" value="Stereocilin_LRR"/>
</dbReference>
<dbReference type="InterPro" id="IPR026664">
    <property type="entry name" value="Stereocilin-rel"/>
</dbReference>
<name>Q4SI46_TETNG</name>
<dbReference type="GO" id="GO:0007160">
    <property type="term" value="P:cell-matrix adhesion"/>
    <property type="evidence" value="ECO:0007669"/>
    <property type="project" value="TreeGrafter"/>
</dbReference>
<dbReference type="InterPro" id="IPR011948">
    <property type="entry name" value="Dullard_phosphatase"/>
</dbReference>
<dbReference type="SUPFAM" id="SSF56784">
    <property type="entry name" value="HAD-like"/>
    <property type="match status" value="1"/>
</dbReference>
<dbReference type="InterPro" id="IPR023214">
    <property type="entry name" value="HAD_sf"/>
</dbReference>
<evidence type="ECO:0000259" key="8">
    <source>
        <dbReference type="PROSITE" id="PS50969"/>
    </source>
</evidence>
<comment type="caution">
    <text evidence="9">The sequence shown here is derived from an EMBL/GenBank/DDBJ whole genome shotgun (WGS) entry which is preliminary data.</text>
</comment>
<proteinExistence type="inferred from homology"/>